<keyword evidence="2" id="KW-1185">Reference proteome</keyword>
<proteinExistence type="predicted"/>
<dbReference type="EMBL" id="JAPFCC010000001">
    <property type="protein sequence ID" value="MCW7551541.1"/>
    <property type="molecule type" value="Genomic_DNA"/>
</dbReference>
<sequence length="46" mass="5126">MASAPVLYNLPVHLACSTQEESMKRLYYLTGTLNSVSQISDDLHNN</sequence>
<name>A0ABT3MQ84_9GAMM</name>
<evidence type="ECO:0000313" key="2">
    <source>
        <dbReference type="Proteomes" id="UP001209854"/>
    </source>
</evidence>
<comment type="caution">
    <text evidence="1">The sequence shown here is derived from an EMBL/GenBank/DDBJ whole genome shotgun (WGS) entry which is preliminary data.</text>
</comment>
<reference evidence="1 2" key="1">
    <citation type="submission" date="2022-10" db="EMBL/GenBank/DDBJ databases">
        <title>High-quality genome sequences of two octocoral-associated bacteria, Endozoicomonas euniceicola EF212 and Endozoicomonas gorgoniicola PS125.</title>
        <authorList>
            <person name="Chiou Y.-J."/>
            <person name="Chen Y.-H."/>
        </authorList>
    </citation>
    <scope>NUCLEOTIDE SEQUENCE [LARGE SCALE GENOMIC DNA]</scope>
    <source>
        <strain evidence="1 2">PS125</strain>
    </source>
</reference>
<organism evidence="1 2">
    <name type="scientific">Endozoicomonas gorgoniicola</name>
    <dbReference type="NCBI Taxonomy" id="1234144"/>
    <lineage>
        <taxon>Bacteria</taxon>
        <taxon>Pseudomonadati</taxon>
        <taxon>Pseudomonadota</taxon>
        <taxon>Gammaproteobacteria</taxon>
        <taxon>Oceanospirillales</taxon>
        <taxon>Endozoicomonadaceae</taxon>
        <taxon>Endozoicomonas</taxon>
    </lineage>
</organism>
<gene>
    <name evidence="1" type="ORF">NX722_02550</name>
</gene>
<evidence type="ECO:0000313" key="1">
    <source>
        <dbReference type="EMBL" id="MCW7551541.1"/>
    </source>
</evidence>
<accession>A0ABT3MQ84</accession>
<dbReference type="RefSeq" id="WP_262566586.1">
    <property type="nucleotide sequence ID" value="NZ_JAPFCC010000001.1"/>
</dbReference>
<dbReference type="Proteomes" id="UP001209854">
    <property type="component" value="Unassembled WGS sequence"/>
</dbReference>
<protein>
    <submittedName>
        <fullName evidence="1">Uncharacterized protein</fullName>
    </submittedName>
</protein>